<dbReference type="InterPro" id="IPR003607">
    <property type="entry name" value="HD/PDEase_dom"/>
</dbReference>
<dbReference type="Pfam" id="PF01590">
    <property type="entry name" value="GAF"/>
    <property type="match status" value="1"/>
</dbReference>
<accession>A0A6P7TYV3</accession>
<dbReference type="SMART" id="SM00471">
    <property type="entry name" value="HDc"/>
    <property type="match status" value="1"/>
</dbReference>
<evidence type="ECO:0000256" key="7">
    <source>
        <dbReference type="PIRSR" id="PIRSR623088-3"/>
    </source>
</evidence>
<dbReference type="InterPro" id="IPR003018">
    <property type="entry name" value="GAF"/>
</dbReference>
<dbReference type="GO" id="GO:0046872">
    <property type="term" value="F:metal ion binding"/>
    <property type="evidence" value="ECO:0007669"/>
    <property type="project" value="UniProtKB-KW"/>
</dbReference>
<feature type="binding site" evidence="6">
    <location>
        <position position="563"/>
    </location>
    <ligand>
        <name>AMP</name>
        <dbReference type="ChEBI" id="CHEBI:456215"/>
    </ligand>
</feature>
<dbReference type="FunFam" id="1.10.1300.10:FF:000003">
    <property type="entry name" value="Phosphodiesterase"/>
    <property type="match status" value="1"/>
</dbReference>
<dbReference type="CDD" id="cd00077">
    <property type="entry name" value="HDc"/>
    <property type="match status" value="1"/>
</dbReference>
<evidence type="ECO:0000313" key="10">
    <source>
        <dbReference type="Proteomes" id="UP000515154"/>
    </source>
</evidence>
<feature type="binding site" evidence="6">
    <location>
        <begin position="522"/>
        <end position="526"/>
    </location>
    <ligand>
        <name>AMP</name>
        <dbReference type="ChEBI" id="CHEBI:456215"/>
    </ligand>
</feature>
<evidence type="ECO:0000256" key="2">
    <source>
        <dbReference type="ARBA" id="ARBA00022535"/>
    </source>
</evidence>
<sequence length="729" mass="84821">METELTEEEVDGFLKNNPLFVRTWLTEHGLSELGEEIFAKTEIHIEKAHAFIDFIGNALFKKKLAQKDESETLTENELYKEVVKILNSEFHTDSLCHRVLKKLCTLLPCEKASLFLARGTGQTQYLISTLFDVTAESTLEESLHTEENAIRIPFGKGISGFVAQNKCLLNIKDVYQDPRFLSEVDEKTGFRTKSILCMPILDNDNKLLAVAQVLNKIKEEYFDSEDENIFERFLSFCSISMNNSTFFASSIEEHDRHSLLLKLNRCILKYQNSLTKLISEITKLAMEMLQCESISIYLSDPNKEKILPTEYSKVFQLSRGASDISEQIIAPNVRKAIERNMNSKNNFDVFNLNEFTESDTIQLESKIGSWLLCLAIKDASNNFVGWIVYIRDSRDIFSRNDINMMELFTMFCGLAIYNCRLYETSAKTLCQLEFTNKVLSYHATCYPEIVDRFLSMEMESVNYSQIYQFDFDHFLYSEDDTVLLVVRIFLDAKTLPVLNISKELLYRWILTVKKNYRPVTYHNWRHALNVTQMMFCMLTTGKLQIYFTEFDRICLLIACLCHDIDHRGRDNAFQAKTASPLAILYNTSVMEYHHISRCLMILKYEETNILRNISVEKYQQGLKLIEKSILATDLLMYFEKRYIFKQKLEVDDQALSSQESIDLLICMMMTASDLSSITKPWEVQRKTAITVATEFFEQGDLESHFTRNIMPMMDRRKRHQLPKMQVGFI</sequence>
<evidence type="ECO:0000256" key="1">
    <source>
        <dbReference type="ARBA" id="ARBA00007648"/>
    </source>
</evidence>
<dbReference type="GO" id="GO:0007165">
    <property type="term" value="P:signal transduction"/>
    <property type="evidence" value="ECO:0007669"/>
    <property type="project" value="InterPro"/>
</dbReference>
<keyword evidence="2" id="KW-0140">cGMP</keyword>
<evidence type="ECO:0000256" key="6">
    <source>
        <dbReference type="PIRSR" id="PIRSR623088-2"/>
    </source>
</evidence>
<dbReference type="SMART" id="SM00065">
    <property type="entry name" value="GAF"/>
    <property type="match status" value="2"/>
</dbReference>
<dbReference type="Gene3D" id="1.10.1300.10">
    <property type="entry name" value="3'5'-cyclic nucleotide phosphodiesterase, catalytic domain"/>
    <property type="match status" value="1"/>
</dbReference>
<proteinExistence type="inferred from homology"/>
<dbReference type="Gene3D" id="3.30.450.40">
    <property type="match status" value="2"/>
</dbReference>
<feature type="domain" description="PDEase" evidence="9">
    <location>
        <begin position="442"/>
        <end position="729"/>
    </location>
</feature>
<dbReference type="InterPro" id="IPR002073">
    <property type="entry name" value="PDEase_catalytic_dom"/>
</dbReference>
<feature type="binding site" evidence="7">
    <location>
        <position position="526"/>
    </location>
    <ligand>
        <name>Zn(2+)</name>
        <dbReference type="ChEBI" id="CHEBI:29105"/>
        <label>1</label>
    </ligand>
</feature>
<dbReference type="InterPro" id="IPR036971">
    <property type="entry name" value="PDEase_catalytic_dom_sf"/>
</dbReference>
<comment type="similarity">
    <text evidence="1 8">Belongs to the cyclic nucleotide phosphodiesterase family.</text>
</comment>
<dbReference type="Pfam" id="PF00233">
    <property type="entry name" value="PDEase_I"/>
    <property type="match status" value="1"/>
</dbReference>
<feature type="binding site" evidence="7">
    <location>
        <position position="673"/>
    </location>
    <ligand>
        <name>Zn(2+)</name>
        <dbReference type="ChEBI" id="CHEBI:29105"/>
        <label>1</label>
    </ligand>
</feature>
<keyword evidence="10" id="KW-1185">Reference proteome</keyword>
<feature type="binding site" evidence="6">
    <location>
        <position position="725"/>
    </location>
    <ligand>
        <name>AMP</name>
        <dbReference type="ChEBI" id="CHEBI:456215"/>
    </ligand>
</feature>
<keyword evidence="3 7" id="KW-0479">Metal-binding</keyword>
<evidence type="ECO:0000256" key="3">
    <source>
        <dbReference type="ARBA" id="ARBA00022723"/>
    </source>
</evidence>
<evidence type="ECO:0000313" key="11">
    <source>
        <dbReference type="RefSeq" id="XP_029653901.2"/>
    </source>
</evidence>
<gene>
    <name evidence="11" type="primary">LOC115227121</name>
</gene>
<dbReference type="KEGG" id="osn:115227121"/>
<dbReference type="EC" id="3.1.4.-" evidence="8"/>
<evidence type="ECO:0000256" key="4">
    <source>
        <dbReference type="ARBA" id="ARBA00022801"/>
    </source>
</evidence>
<protein>
    <recommendedName>
        <fullName evidence="8">Phosphodiesterase</fullName>
        <ecNumber evidence="8">3.1.4.-</ecNumber>
    </recommendedName>
</protein>
<dbReference type="GO" id="GO:0004114">
    <property type="term" value="F:3',5'-cyclic-nucleotide phosphodiesterase activity"/>
    <property type="evidence" value="ECO:0007669"/>
    <property type="project" value="InterPro"/>
</dbReference>
<feature type="binding site" evidence="6">
    <location>
        <position position="673"/>
    </location>
    <ligand>
        <name>AMP</name>
        <dbReference type="ChEBI" id="CHEBI:456215"/>
    </ligand>
</feature>
<dbReference type="AlphaFoldDB" id="A0A6P7TYV3"/>
<dbReference type="SUPFAM" id="SSF55781">
    <property type="entry name" value="GAF domain-like"/>
    <property type="match status" value="2"/>
</dbReference>
<organism evidence="10 11">
    <name type="scientific">Octopus sinensis</name>
    <name type="common">East Asian common octopus</name>
    <dbReference type="NCBI Taxonomy" id="2607531"/>
    <lineage>
        <taxon>Eukaryota</taxon>
        <taxon>Metazoa</taxon>
        <taxon>Spiralia</taxon>
        <taxon>Lophotrochozoa</taxon>
        <taxon>Mollusca</taxon>
        <taxon>Cephalopoda</taxon>
        <taxon>Coleoidea</taxon>
        <taxon>Octopodiformes</taxon>
        <taxon>Octopoda</taxon>
        <taxon>Incirrata</taxon>
        <taxon>Octopodidae</taxon>
        <taxon>Octopus</taxon>
    </lineage>
</organism>
<feature type="binding site" evidence="7">
    <location>
        <position position="563"/>
    </location>
    <ligand>
        <name>Zn(2+)</name>
        <dbReference type="ChEBI" id="CHEBI:29105"/>
        <label>1</label>
    </ligand>
</feature>
<dbReference type="InterPro" id="IPR029016">
    <property type="entry name" value="GAF-like_dom_sf"/>
</dbReference>
<dbReference type="SUPFAM" id="SSF109604">
    <property type="entry name" value="HD-domain/PDEase-like"/>
    <property type="match status" value="1"/>
</dbReference>
<dbReference type="InterPro" id="IPR023174">
    <property type="entry name" value="PDEase_CS"/>
</dbReference>
<feature type="active site" description="Proton donor" evidence="5">
    <location>
        <position position="522"/>
    </location>
</feature>
<dbReference type="PANTHER" id="PTHR11347">
    <property type="entry name" value="CYCLIC NUCLEOTIDE PHOSPHODIESTERASE"/>
    <property type="match status" value="1"/>
</dbReference>
<comment type="cofactor">
    <cofactor evidence="8">
        <name>a divalent metal cation</name>
        <dbReference type="ChEBI" id="CHEBI:60240"/>
    </cofactor>
    <text evidence="8">Binds 2 divalent metal cations per subunit. Site 1 may preferentially bind zinc ions, while site 2 has a preference for magnesium and/or manganese ions.</text>
</comment>
<dbReference type="Proteomes" id="UP000515154">
    <property type="component" value="Unplaced"/>
</dbReference>
<feature type="binding site" evidence="7">
    <location>
        <position position="562"/>
    </location>
    <ligand>
        <name>Zn(2+)</name>
        <dbReference type="ChEBI" id="CHEBI:29105"/>
        <label>1</label>
    </ligand>
</feature>
<dbReference type="PROSITE" id="PS00126">
    <property type="entry name" value="PDEASE_I_1"/>
    <property type="match status" value="1"/>
</dbReference>
<dbReference type="InterPro" id="IPR023088">
    <property type="entry name" value="PDEase"/>
</dbReference>
<keyword evidence="4 8" id="KW-0378">Hydrolase</keyword>
<dbReference type="PROSITE" id="PS51845">
    <property type="entry name" value="PDEASE_I_2"/>
    <property type="match status" value="1"/>
</dbReference>
<dbReference type="RefSeq" id="XP_029653901.2">
    <property type="nucleotide sequence ID" value="XM_029798041.2"/>
</dbReference>
<reference evidence="11" key="1">
    <citation type="submission" date="2025-08" db="UniProtKB">
        <authorList>
            <consortium name="RefSeq"/>
        </authorList>
    </citation>
    <scope>IDENTIFICATION</scope>
</reference>
<dbReference type="PRINTS" id="PR00387">
    <property type="entry name" value="PDIESTERASE1"/>
</dbReference>
<feature type="non-terminal residue" evidence="11">
    <location>
        <position position="729"/>
    </location>
</feature>
<evidence type="ECO:0000256" key="5">
    <source>
        <dbReference type="PIRSR" id="PIRSR623088-1"/>
    </source>
</evidence>
<evidence type="ECO:0000256" key="8">
    <source>
        <dbReference type="RuleBase" id="RU363067"/>
    </source>
</evidence>
<feature type="binding site" evidence="7">
    <location>
        <position position="563"/>
    </location>
    <ligand>
        <name>Zn(2+)</name>
        <dbReference type="ChEBI" id="CHEBI:29105"/>
        <label>2</label>
    </ligand>
</feature>
<name>A0A6P7TYV3_9MOLL</name>
<evidence type="ECO:0000259" key="9">
    <source>
        <dbReference type="PROSITE" id="PS51845"/>
    </source>
</evidence>